<feature type="signal peptide" evidence="1">
    <location>
        <begin position="1"/>
        <end position="42"/>
    </location>
</feature>
<evidence type="ECO:0000256" key="1">
    <source>
        <dbReference type="SAM" id="SignalP"/>
    </source>
</evidence>
<reference evidence="3" key="1">
    <citation type="journal article" date="2019" name="Int. J. Syst. Evol. Microbiol.">
        <title>The Global Catalogue of Microorganisms (GCM) 10K type strain sequencing project: providing services to taxonomists for standard genome sequencing and annotation.</title>
        <authorList>
            <consortium name="The Broad Institute Genomics Platform"/>
            <consortium name="The Broad Institute Genome Sequencing Center for Infectious Disease"/>
            <person name="Wu L."/>
            <person name="Ma J."/>
        </authorList>
    </citation>
    <scope>NUCLEOTIDE SEQUENCE [LARGE SCALE GENOMIC DNA]</scope>
    <source>
        <strain evidence="3">CCUG 63830</strain>
    </source>
</reference>
<gene>
    <name evidence="2" type="ORF">ACFP90_15185</name>
</gene>
<evidence type="ECO:0000313" key="2">
    <source>
        <dbReference type="EMBL" id="MFC6661534.1"/>
    </source>
</evidence>
<dbReference type="RefSeq" id="WP_380057050.1">
    <property type="nucleotide sequence ID" value="NZ_JBHSWB010000001.1"/>
</dbReference>
<keyword evidence="3" id="KW-1185">Reference proteome</keyword>
<dbReference type="EMBL" id="JBHSWB010000001">
    <property type="protein sequence ID" value="MFC6661534.1"/>
    <property type="molecule type" value="Genomic_DNA"/>
</dbReference>
<name>A0ABW1ZP98_9DEIO</name>
<sequence>MTPPLTPPRLAGLRALQAFGLTLSTLSLAAFALLSGAGPVSAAPVAGGQAPHFTVLIAGRDIVYCYYQQPCKNQDQRTGLVQPPTPTP</sequence>
<dbReference type="Proteomes" id="UP001596317">
    <property type="component" value="Unassembled WGS sequence"/>
</dbReference>
<organism evidence="2 3">
    <name type="scientific">Deinococcus multiflagellatus</name>
    <dbReference type="NCBI Taxonomy" id="1656887"/>
    <lineage>
        <taxon>Bacteria</taxon>
        <taxon>Thermotogati</taxon>
        <taxon>Deinococcota</taxon>
        <taxon>Deinococci</taxon>
        <taxon>Deinococcales</taxon>
        <taxon>Deinococcaceae</taxon>
        <taxon>Deinococcus</taxon>
    </lineage>
</organism>
<feature type="chain" id="PRO_5045418154" evidence="1">
    <location>
        <begin position="43"/>
        <end position="88"/>
    </location>
</feature>
<proteinExistence type="predicted"/>
<accession>A0ABW1ZP98</accession>
<evidence type="ECO:0000313" key="3">
    <source>
        <dbReference type="Proteomes" id="UP001596317"/>
    </source>
</evidence>
<protein>
    <submittedName>
        <fullName evidence="2">Uncharacterized protein</fullName>
    </submittedName>
</protein>
<keyword evidence="1" id="KW-0732">Signal</keyword>
<comment type="caution">
    <text evidence="2">The sequence shown here is derived from an EMBL/GenBank/DDBJ whole genome shotgun (WGS) entry which is preliminary data.</text>
</comment>